<accession>A0A8R1Z008</accession>
<organism evidence="1 2">
    <name type="scientific">Pristionchus pacificus</name>
    <name type="common">Parasitic nematode worm</name>
    <dbReference type="NCBI Taxonomy" id="54126"/>
    <lineage>
        <taxon>Eukaryota</taxon>
        <taxon>Metazoa</taxon>
        <taxon>Ecdysozoa</taxon>
        <taxon>Nematoda</taxon>
        <taxon>Chromadorea</taxon>
        <taxon>Rhabditida</taxon>
        <taxon>Rhabditina</taxon>
        <taxon>Diplogasteromorpha</taxon>
        <taxon>Diplogasteroidea</taxon>
        <taxon>Neodiplogasteridae</taxon>
        <taxon>Pristionchus</taxon>
    </lineage>
</organism>
<dbReference type="EnsemblMetazoa" id="PPA43638.1">
    <property type="protein sequence ID" value="PPA43638.1"/>
    <property type="gene ID" value="WBGene00282007"/>
</dbReference>
<evidence type="ECO:0000313" key="1">
    <source>
        <dbReference type="EnsemblMetazoa" id="PPA43638.1"/>
    </source>
</evidence>
<keyword evidence="2" id="KW-1185">Reference proteome</keyword>
<gene>
    <name evidence="1" type="primary">WBGene00282007</name>
</gene>
<reference evidence="1" key="2">
    <citation type="submission" date="2022-06" db="UniProtKB">
        <authorList>
            <consortium name="EnsemblMetazoa"/>
        </authorList>
    </citation>
    <scope>IDENTIFICATION</scope>
    <source>
        <strain evidence="1">PS312</strain>
    </source>
</reference>
<accession>A0A2A6C6C0</accession>
<dbReference type="Proteomes" id="UP000005239">
    <property type="component" value="Unassembled WGS sequence"/>
</dbReference>
<reference evidence="2" key="1">
    <citation type="journal article" date="2008" name="Nat. Genet.">
        <title>The Pristionchus pacificus genome provides a unique perspective on nematode lifestyle and parasitism.</title>
        <authorList>
            <person name="Dieterich C."/>
            <person name="Clifton S.W."/>
            <person name="Schuster L.N."/>
            <person name="Chinwalla A."/>
            <person name="Delehaunty K."/>
            <person name="Dinkelacker I."/>
            <person name="Fulton L."/>
            <person name="Fulton R."/>
            <person name="Godfrey J."/>
            <person name="Minx P."/>
            <person name="Mitreva M."/>
            <person name="Roeseler W."/>
            <person name="Tian H."/>
            <person name="Witte H."/>
            <person name="Yang S.P."/>
            <person name="Wilson R.K."/>
            <person name="Sommer R.J."/>
        </authorList>
    </citation>
    <scope>NUCLEOTIDE SEQUENCE [LARGE SCALE GENOMIC DNA]</scope>
    <source>
        <strain evidence="2">PS312</strain>
    </source>
</reference>
<dbReference type="AlphaFoldDB" id="A0A2A6C6C0"/>
<protein>
    <submittedName>
        <fullName evidence="1">Uncharacterized protein</fullName>
    </submittedName>
</protein>
<proteinExistence type="predicted"/>
<sequence>MGPQQTACRARREEMQLKCINANRMPSHLHQRIFRLLETIVKFVDARLQVVPPNVKRRIRQPEQRPMGWIGLSKGLLKMITLRQQCDRAGAAQLMVVF</sequence>
<name>A0A2A6C6C0_PRIPA</name>
<evidence type="ECO:0000313" key="2">
    <source>
        <dbReference type="Proteomes" id="UP000005239"/>
    </source>
</evidence>